<keyword evidence="1" id="KW-0472">Membrane</keyword>
<name>A0A8J6JIN1_9FIRM</name>
<evidence type="ECO:0000259" key="2">
    <source>
        <dbReference type="Pfam" id="PF26011"/>
    </source>
</evidence>
<dbReference type="Pfam" id="PF26011">
    <property type="entry name" value="Beta-barrel_RND_rel"/>
    <property type="match status" value="1"/>
</dbReference>
<keyword evidence="1" id="KW-1133">Transmembrane helix</keyword>
<dbReference type="AlphaFoldDB" id="A0A8J6JIN1"/>
<accession>A0A8J6JIN1</accession>
<organism evidence="4 5">
    <name type="scientific">Lawsonibacter faecis</name>
    <dbReference type="NCBI Taxonomy" id="2763052"/>
    <lineage>
        <taxon>Bacteria</taxon>
        <taxon>Bacillati</taxon>
        <taxon>Bacillota</taxon>
        <taxon>Clostridia</taxon>
        <taxon>Eubacteriales</taxon>
        <taxon>Oscillospiraceae</taxon>
        <taxon>Lawsonibacter</taxon>
    </lineage>
</organism>
<feature type="domain" description="RND related barrel-sandwich hybrid" evidence="3">
    <location>
        <begin position="72"/>
        <end position="249"/>
    </location>
</feature>
<dbReference type="Pfam" id="PF26018">
    <property type="entry name" value="BSH_RND_rel"/>
    <property type="match status" value="1"/>
</dbReference>
<evidence type="ECO:0000256" key="1">
    <source>
        <dbReference type="SAM" id="Phobius"/>
    </source>
</evidence>
<dbReference type="InterPro" id="IPR058709">
    <property type="entry name" value="BSH_RND-rel"/>
</dbReference>
<comment type="caution">
    <text evidence="4">The sequence shown here is derived from an EMBL/GenBank/DDBJ whole genome shotgun (WGS) entry which is preliminary data.</text>
</comment>
<keyword evidence="1" id="KW-0812">Transmembrane</keyword>
<dbReference type="InterPro" id="IPR058729">
    <property type="entry name" value="Beta-barrel_RND-rel"/>
</dbReference>
<reference evidence="4" key="1">
    <citation type="submission" date="2020-08" db="EMBL/GenBank/DDBJ databases">
        <title>Genome public.</title>
        <authorList>
            <person name="Liu C."/>
            <person name="Sun Q."/>
        </authorList>
    </citation>
    <scope>NUCLEOTIDE SEQUENCE</scope>
    <source>
        <strain evidence="4">NSJ-52</strain>
    </source>
</reference>
<evidence type="ECO:0008006" key="6">
    <source>
        <dbReference type="Google" id="ProtNLM"/>
    </source>
</evidence>
<dbReference type="Proteomes" id="UP000607645">
    <property type="component" value="Unassembled WGS sequence"/>
</dbReference>
<protein>
    <recommendedName>
        <fullName evidence="6">Membrane fusion protein</fullName>
    </recommendedName>
</protein>
<proteinExistence type="predicted"/>
<dbReference type="RefSeq" id="WP_186918882.1">
    <property type="nucleotide sequence ID" value="NZ_JACOPQ010000004.1"/>
</dbReference>
<feature type="transmembrane region" description="Helical" evidence="1">
    <location>
        <begin position="12"/>
        <end position="31"/>
    </location>
</feature>
<keyword evidence="5" id="KW-1185">Reference proteome</keyword>
<evidence type="ECO:0000313" key="4">
    <source>
        <dbReference type="EMBL" id="MBC5736808.1"/>
    </source>
</evidence>
<sequence>MKQGTIVNRIVMLVLFAALMIYLIVSAWQGFTGRITTVTSYSYTLDDLQEATGFLARDEYVLPARSALADVLPAEGEKVSVGQTVAYLYQSADALERKQDIRTLTLEKEQLEYSLGRTDDLSDNAKLTKEIMQQLAGLRASVSRRDFTGLEDSAMELKGLVYKRDYTSESGGDLTALQAQIAKLTEDINNLQSKSSLDTSAVYTDRSGIFSGLVDGYEALLTPAALETLTPSTLDKLAGESVKPESNTVGKLITSSRWYFVCVLPEDQAKRLVEGWAVDVRFSRDWSGEVNMTVERISAPENGRVAVVLSTTQHLSDTTLLRRQTVDIVFSSVTGIRVPKNALYQNESGQWGVYAVVGAQAEFKPITVVGEDDDYYLIQPLVSATSVEDKEGAKKALRPGDEIIISAEGLYDGKVVRQ</sequence>
<feature type="domain" description="RND related beta-barrel" evidence="2">
    <location>
        <begin position="258"/>
        <end position="330"/>
    </location>
</feature>
<gene>
    <name evidence="4" type="ORF">H8S62_07255</name>
</gene>
<dbReference type="EMBL" id="JACOPQ010000004">
    <property type="protein sequence ID" value="MBC5736808.1"/>
    <property type="molecule type" value="Genomic_DNA"/>
</dbReference>
<evidence type="ECO:0000259" key="3">
    <source>
        <dbReference type="Pfam" id="PF26018"/>
    </source>
</evidence>
<evidence type="ECO:0000313" key="5">
    <source>
        <dbReference type="Proteomes" id="UP000607645"/>
    </source>
</evidence>